<dbReference type="PANTHER" id="PTHR33223">
    <property type="entry name" value="CCHC-TYPE DOMAIN-CONTAINING PROTEIN"/>
    <property type="match status" value="1"/>
</dbReference>
<dbReference type="Pfam" id="PF03732">
    <property type="entry name" value="Retrotrans_gag"/>
    <property type="match status" value="1"/>
</dbReference>
<sequence length="303" mass="34100">MAENRTMEEMLQAHTEGYGDAIVTTHLKNEINRFTQKFEETFGEAWERFKEMLRQCPHHGFLELHQIDTFYNGLNEHEQDSLNATAGGNLLSKSPRDALTIIEKKSKVHYSRNKPVAFKVSTTSSGSSCSTDATIDKLTDTILNLVETFNKKMTTPTTVKVVEETCVICCGAHPYYDCISTDSNTSSACAATEYRFQFGLESLPRNTIANPRGDLKEIITQSGVSYDRQPIPPSFYSLHKVVERVPEETKDTVQPSTKNIQPPVVQNQVPIDEPVVTPKPKLTIPYPSRVTKQKLREKDDNLA</sequence>
<proteinExistence type="predicted"/>
<feature type="domain" description="Retrotransposon gag" evidence="2">
    <location>
        <begin position="18"/>
        <end position="76"/>
    </location>
</feature>
<dbReference type="InterPro" id="IPR005162">
    <property type="entry name" value="Retrotrans_gag_dom"/>
</dbReference>
<reference evidence="3" key="1">
    <citation type="journal article" date="2019" name="Sci. Rep.">
        <title>Draft genome of Tanacetum cinerariifolium, the natural source of mosquito coil.</title>
        <authorList>
            <person name="Yamashiro T."/>
            <person name="Shiraishi A."/>
            <person name="Satake H."/>
            <person name="Nakayama K."/>
        </authorList>
    </citation>
    <scope>NUCLEOTIDE SEQUENCE</scope>
</reference>
<dbReference type="EMBL" id="BKCJ010003650">
    <property type="protein sequence ID" value="GEU56363.1"/>
    <property type="molecule type" value="Genomic_DNA"/>
</dbReference>
<organism evidence="3">
    <name type="scientific">Tanacetum cinerariifolium</name>
    <name type="common">Dalmatian daisy</name>
    <name type="synonym">Chrysanthemum cinerariifolium</name>
    <dbReference type="NCBI Taxonomy" id="118510"/>
    <lineage>
        <taxon>Eukaryota</taxon>
        <taxon>Viridiplantae</taxon>
        <taxon>Streptophyta</taxon>
        <taxon>Embryophyta</taxon>
        <taxon>Tracheophyta</taxon>
        <taxon>Spermatophyta</taxon>
        <taxon>Magnoliopsida</taxon>
        <taxon>eudicotyledons</taxon>
        <taxon>Gunneridae</taxon>
        <taxon>Pentapetalae</taxon>
        <taxon>asterids</taxon>
        <taxon>campanulids</taxon>
        <taxon>Asterales</taxon>
        <taxon>Asteraceae</taxon>
        <taxon>Asteroideae</taxon>
        <taxon>Anthemideae</taxon>
        <taxon>Anthemidinae</taxon>
        <taxon>Tanacetum</taxon>
    </lineage>
</organism>
<keyword evidence="3" id="KW-0548">Nucleotidyltransferase</keyword>
<feature type="compositionally biased region" description="Basic and acidic residues" evidence="1">
    <location>
        <begin position="294"/>
        <end position="303"/>
    </location>
</feature>
<keyword evidence="3" id="KW-0808">Transferase</keyword>
<keyword evidence="3" id="KW-0695">RNA-directed DNA polymerase</keyword>
<evidence type="ECO:0000313" key="3">
    <source>
        <dbReference type="EMBL" id="GEU56363.1"/>
    </source>
</evidence>
<protein>
    <submittedName>
        <fullName evidence="3">Reverse transcriptase domain-containing protein</fullName>
    </submittedName>
</protein>
<name>A0A6L2L3B7_TANCI</name>
<accession>A0A6L2L3B7</accession>
<evidence type="ECO:0000259" key="2">
    <source>
        <dbReference type="Pfam" id="PF03732"/>
    </source>
</evidence>
<feature type="region of interest" description="Disordered" evidence="1">
    <location>
        <begin position="247"/>
        <end position="303"/>
    </location>
</feature>
<dbReference type="PANTHER" id="PTHR33223:SF11">
    <property type="entry name" value="ELEMENT PROTEIN, PUTATIVE-RELATED"/>
    <property type="match status" value="1"/>
</dbReference>
<comment type="caution">
    <text evidence="3">The sequence shown here is derived from an EMBL/GenBank/DDBJ whole genome shotgun (WGS) entry which is preliminary data.</text>
</comment>
<gene>
    <name evidence="3" type="ORF">Tci_028341</name>
</gene>
<feature type="compositionally biased region" description="Polar residues" evidence="1">
    <location>
        <begin position="252"/>
        <end position="269"/>
    </location>
</feature>
<dbReference type="AlphaFoldDB" id="A0A6L2L3B7"/>
<feature type="non-terminal residue" evidence="3">
    <location>
        <position position="303"/>
    </location>
</feature>
<dbReference type="GO" id="GO:0003964">
    <property type="term" value="F:RNA-directed DNA polymerase activity"/>
    <property type="evidence" value="ECO:0007669"/>
    <property type="project" value="UniProtKB-KW"/>
</dbReference>
<evidence type="ECO:0000256" key="1">
    <source>
        <dbReference type="SAM" id="MobiDB-lite"/>
    </source>
</evidence>